<evidence type="ECO:0000313" key="9">
    <source>
        <dbReference type="Proteomes" id="UP000830326"/>
    </source>
</evidence>
<dbReference type="NCBIfam" id="NF004790">
    <property type="entry name" value="PRK06136.1"/>
    <property type="match status" value="1"/>
</dbReference>
<proteinExistence type="inferred from homology"/>
<protein>
    <recommendedName>
        <fullName evidence="1">uroporphyrinogen-III C-methyltransferase</fullName>
        <ecNumber evidence="1">2.1.1.107</ecNumber>
    </recommendedName>
</protein>
<dbReference type="Pfam" id="PF00590">
    <property type="entry name" value="TP_methylase"/>
    <property type="match status" value="1"/>
</dbReference>
<dbReference type="InterPro" id="IPR006366">
    <property type="entry name" value="CobA/CysG_C"/>
</dbReference>
<organism evidence="8 9">
    <name type="scientific">Halobacillus amylolyticus</name>
    <dbReference type="NCBI Taxonomy" id="2932259"/>
    <lineage>
        <taxon>Bacteria</taxon>
        <taxon>Bacillati</taxon>
        <taxon>Bacillota</taxon>
        <taxon>Bacilli</taxon>
        <taxon>Bacillales</taxon>
        <taxon>Bacillaceae</taxon>
        <taxon>Halobacillus</taxon>
    </lineage>
</organism>
<name>A0ABY4HBT6_9BACI</name>
<dbReference type="EC" id="2.1.1.107" evidence="1"/>
<dbReference type="Proteomes" id="UP000830326">
    <property type="component" value="Chromosome"/>
</dbReference>
<dbReference type="InterPro" id="IPR014777">
    <property type="entry name" value="4pyrrole_Mease_sub1"/>
</dbReference>
<dbReference type="InterPro" id="IPR003043">
    <property type="entry name" value="Uropor_MeTrfase_CS"/>
</dbReference>
<evidence type="ECO:0000256" key="4">
    <source>
        <dbReference type="ARBA" id="ARBA00022691"/>
    </source>
</evidence>
<dbReference type="InterPro" id="IPR050161">
    <property type="entry name" value="Siro_Cobalamin_biosynth"/>
</dbReference>
<comment type="similarity">
    <text evidence="6">Belongs to the precorrin methyltransferase family.</text>
</comment>
<dbReference type="InterPro" id="IPR014776">
    <property type="entry name" value="4pyrrole_Mease_sub2"/>
</dbReference>
<dbReference type="InterPro" id="IPR000878">
    <property type="entry name" value="4pyrrol_Mease"/>
</dbReference>
<dbReference type="PROSITE" id="PS00840">
    <property type="entry name" value="SUMT_2"/>
    <property type="match status" value="1"/>
</dbReference>
<dbReference type="PROSITE" id="PS00839">
    <property type="entry name" value="SUMT_1"/>
    <property type="match status" value="1"/>
</dbReference>
<keyword evidence="5" id="KW-0627">Porphyrin biosynthesis</keyword>
<evidence type="ECO:0000256" key="2">
    <source>
        <dbReference type="ARBA" id="ARBA00022603"/>
    </source>
</evidence>
<evidence type="ECO:0000259" key="7">
    <source>
        <dbReference type="Pfam" id="PF00590"/>
    </source>
</evidence>
<evidence type="ECO:0000256" key="5">
    <source>
        <dbReference type="ARBA" id="ARBA00023244"/>
    </source>
</evidence>
<evidence type="ECO:0000313" key="8">
    <source>
        <dbReference type="EMBL" id="UOR12137.1"/>
    </source>
</evidence>
<keyword evidence="2 6" id="KW-0489">Methyltransferase</keyword>
<keyword evidence="4" id="KW-0949">S-adenosyl-L-methionine</keyword>
<keyword evidence="3 6" id="KW-0808">Transferase</keyword>
<evidence type="ECO:0000256" key="1">
    <source>
        <dbReference type="ARBA" id="ARBA00012162"/>
    </source>
</evidence>
<dbReference type="InterPro" id="IPR035996">
    <property type="entry name" value="4pyrrol_Methylase_sf"/>
</dbReference>
<dbReference type="SUPFAM" id="SSF53790">
    <property type="entry name" value="Tetrapyrrole methylase"/>
    <property type="match status" value="1"/>
</dbReference>
<evidence type="ECO:0000256" key="6">
    <source>
        <dbReference type="RuleBase" id="RU003960"/>
    </source>
</evidence>
<dbReference type="GO" id="GO:0032259">
    <property type="term" value="P:methylation"/>
    <property type="evidence" value="ECO:0007669"/>
    <property type="project" value="UniProtKB-KW"/>
</dbReference>
<dbReference type="GO" id="GO:0004851">
    <property type="term" value="F:uroporphyrin-III C-methyltransferase activity"/>
    <property type="evidence" value="ECO:0007669"/>
    <property type="project" value="UniProtKB-EC"/>
</dbReference>
<dbReference type="EMBL" id="CP095075">
    <property type="protein sequence ID" value="UOR12137.1"/>
    <property type="molecule type" value="Genomic_DNA"/>
</dbReference>
<gene>
    <name evidence="8" type="primary">cobA</name>
    <name evidence="8" type="ORF">MUO15_00930</name>
</gene>
<keyword evidence="9" id="KW-1185">Reference proteome</keyword>
<reference evidence="8" key="1">
    <citation type="submission" date="2022-04" db="EMBL/GenBank/DDBJ databases">
        <title>Halobacillus sp. isolated from saltern.</title>
        <authorList>
            <person name="Won M."/>
            <person name="Lee C.-M."/>
            <person name="Woen H.-Y."/>
            <person name="Kwon S.-W."/>
        </authorList>
    </citation>
    <scope>NUCLEOTIDE SEQUENCE</scope>
    <source>
        <strain evidence="8">SSHM10-5</strain>
    </source>
</reference>
<dbReference type="NCBIfam" id="TIGR01469">
    <property type="entry name" value="cobA_cysG_Cterm"/>
    <property type="match status" value="1"/>
</dbReference>
<feature type="domain" description="Tetrapyrrole methylase" evidence="7">
    <location>
        <begin position="3"/>
        <end position="214"/>
    </location>
</feature>
<dbReference type="RefSeq" id="WP_245032716.1">
    <property type="nucleotide sequence ID" value="NZ_CP095075.1"/>
</dbReference>
<dbReference type="Gene3D" id="3.30.950.10">
    <property type="entry name" value="Methyltransferase, Cobalt-precorrin-4 Transmethylase, Domain 2"/>
    <property type="match status" value="1"/>
</dbReference>
<dbReference type="CDD" id="cd11642">
    <property type="entry name" value="SUMT"/>
    <property type="match status" value="1"/>
</dbReference>
<sequence length="259" mass="28008">MSKVYLVGAGPGDPDLITVKALKCIQQADVILYDRLVNEQLLREARSGADLVFCGKHPNFHILKQESINLLLVEYAKRGKTVIRLKGGDPFVFGRGAEEAEALAKHGISCEVVPGITSGIAVPAYADIPVTHRDMGSSFAVIAGHQCKGNDKKIDWKSLSENIDTLAIYMGVSNLPRICEQLLDNEKSSDTPVAVIQQGTTEHQRVLTGTLANIVQLVGKSGVSNPAVIVVGEVVRFRDRLHHLKVMNQGLVEPSAIKA</sequence>
<accession>A0ABY4HBT6</accession>
<dbReference type="PANTHER" id="PTHR45790">
    <property type="entry name" value="SIROHEME SYNTHASE-RELATED"/>
    <property type="match status" value="1"/>
</dbReference>
<dbReference type="Gene3D" id="3.40.1010.10">
    <property type="entry name" value="Cobalt-precorrin-4 Transmethylase, Domain 1"/>
    <property type="match status" value="1"/>
</dbReference>
<dbReference type="PANTHER" id="PTHR45790:SF3">
    <property type="entry name" value="S-ADENOSYL-L-METHIONINE-DEPENDENT UROPORPHYRINOGEN III METHYLTRANSFERASE, CHLOROPLASTIC"/>
    <property type="match status" value="1"/>
</dbReference>
<evidence type="ECO:0000256" key="3">
    <source>
        <dbReference type="ARBA" id="ARBA00022679"/>
    </source>
</evidence>